<evidence type="ECO:0000256" key="2">
    <source>
        <dbReference type="ARBA" id="ARBA00023125"/>
    </source>
</evidence>
<dbReference type="GO" id="GO:0043565">
    <property type="term" value="F:sequence-specific DNA binding"/>
    <property type="evidence" value="ECO:0007669"/>
    <property type="project" value="InterPro"/>
</dbReference>
<protein>
    <submittedName>
        <fullName evidence="5">AraC-type DNA-binding protein</fullName>
    </submittedName>
</protein>
<dbReference type="InterPro" id="IPR018062">
    <property type="entry name" value="HTH_AraC-typ_CS"/>
</dbReference>
<keyword evidence="2 5" id="KW-0238">DNA-binding</keyword>
<dbReference type="InterPro" id="IPR018060">
    <property type="entry name" value="HTH_AraC"/>
</dbReference>
<evidence type="ECO:0000313" key="6">
    <source>
        <dbReference type="Proteomes" id="UP000317557"/>
    </source>
</evidence>
<dbReference type="Gene3D" id="1.10.10.60">
    <property type="entry name" value="Homeodomain-like"/>
    <property type="match status" value="1"/>
</dbReference>
<dbReference type="SMART" id="SM00342">
    <property type="entry name" value="HTH_ARAC"/>
    <property type="match status" value="1"/>
</dbReference>
<keyword evidence="6" id="KW-1185">Reference proteome</keyword>
<keyword evidence="1" id="KW-0805">Transcription regulation</keyword>
<gene>
    <name evidence="5" type="ORF">SAMN06265219_10235</name>
</gene>
<name>A0A521B5N0_9BACT</name>
<dbReference type="PROSITE" id="PS01124">
    <property type="entry name" value="HTH_ARAC_FAMILY_2"/>
    <property type="match status" value="1"/>
</dbReference>
<evidence type="ECO:0000256" key="3">
    <source>
        <dbReference type="ARBA" id="ARBA00023163"/>
    </source>
</evidence>
<dbReference type="PANTHER" id="PTHR43280">
    <property type="entry name" value="ARAC-FAMILY TRANSCRIPTIONAL REGULATOR"/>
    <property type="match status" value="1"/>
</dbReference>
<dbReference type="RefSeq" id="WP_142453060.1">
    <property type="nucleotide sequence ID" value="NZ_FXTP01000002.1"/>
</dbReference>
<keyword evidence="3" id="KW-0804">Transcription</keyword>
<dbReference type="GO" id="GO:0003700">
    <property type="term" value="F:DNA-binding transcription factor activity"/>
    <property type="evidence" value="ECO:0007669"/>
    <property type="project" value="InterPro"/>
</dbReference>
<feature type="domain" description="HTH araC/xylS-type" evidence="4">
    <location>
        <begin position="31"/>
        <end position="130"/>
    </location>
</feature>
<dbReference type="OrthoDB" id="4480133at2"/>
<dbReference type="PANTHER" id="PTHR43280:SF26">
    <property type="entry name" value="ARAC-FAMILY TRANSCRIPTIONAL REGULATOR"/>
    <property type="match status" value="1"/>
</dbReference>
<evidence type="ECO:0000256" key="1">
    <source>
        <dbReference type="ARBA" id="ARBA00023015"/>
    </source>
</evidence>
<dbReference type="AlphaFoldDB" id="A0A521B5N0"/>
<sequence length="140" mass="16142">MHSSFKSVQEILEKTKNEIVVNGSDLPQDVKDMLCYIRKNLFNDSLTISEMRNDLRILNKNYAARFKLYTGYNPKIYIIVKRLETAKKILTKTELSITQVSIALGFLSHSSFSKIFIKSFGISPSKWIDEELNSDKNSQK</sequence>
<dbReference type="Pfam" id="PF12833">
    <property type="entry name" value="HTH_18"/>
    <property type="match status" value="1"/>
</dbReference>
<dbReference type="Proteomes" id="UP000317557">
    <property type="component" value="Unassembled WGS sequence"/>
</dbReference>
<reference evidence="5 6" key="1">
    <citation type="submission" date="2017-05" db="EMBL/GenBank/DDBJ databases">
        <authorList>
            <person name="Varghese N."/>
            <person name="Submissions S."/>
        </authorList>
    </citation>
    <scope>NUCLEOTIDE SEQUENCE [LARGE SCALE GENOMIC DNA]</scope>
    <source>
        <strain evidence="5 6">DSM 21985</strain>
    </source>
</reference>
<dbReference type="PROSITE" id="PS00041">
    <property type="entry name" value="HTH_ARAC_FAMILY_1"/>
    <property type="match status" value="1"/>
</dbReference>
<organism evidence="5 6">
    <name type="scientific">Gracilimonas mengyeensis</name>
    <dbReference type="NCBI Taxonomy" id="1302730"/>
    <lineage>
        <taxon>Bacteria</taxon>
        <taxon>Pseudomonadati</taxon>
        <taxon>Balneolota</taxon>
        <taxon>Balneolia</taxon>
        <taxon>Balneolales</taxon>
        <taxon>Balneolaceae</taxon>
        <taxon>Gracilimonas</taxon>
    </lineage>
</organism>
<evidence type="ECO:0000259" key="4">
    <source>
        <dbReference type="PROSITE" id="PS01124"/>
    </source>
</evidence>
<dbReference type="PRINTS" id="PR00032">
    <property type="entry name" value="HTHARAC"/>
</dbReference>
<dbReference type="InterPro" id="IPR020449">
    <property type="entry name" value="Tscrpt_reg_AraC-type_HTH"/>
</dbReference>
<dbReference type="InterPro" id="IPR009057">
    <property type="entry name" value="Homeodomain-like_sf"/>
</dbReference>
<proteinExistence type="predicted"/>
<evidence type="ECO:0000313" key="5">
    <source>
        <dbReference type="EMBL" id="SMO42365.1"/>
    </source>
</evidence>
<dbReference type="EMBL" id="FXTP01000002">
    <property type="protein sequence ID" value="SMO42365.1"/>
    <property type="molecule type" value="Genomic_DNA"/>
</dbReference>
<dbReference type="SUPFAM" id="SSF46689">
    <property type="entry name" value="Homeodomain-like"/>
    <property type="match status" value="1"/>
</dbReference>
<accession>A0A521B5N0</accession>